<sequence>MEEKLLHPYLLQNNELIMLIKERELNISNLEQLERTELMDVYRKHIMPKPQRRQKQEKKSVESNGETVLLVNEVKKIKLNRLNSQELSMDCTTNDKANNAQCINDKKRLLPDSNQKNTNKRQRIQWP</sequence>
<feature type="compositionally biased region" description="Polar residues" evidence="1">
    <location>
        <begin position="85"/>
        <end position="102"/>
    </location>
</feature>
<dbReference type="GO" id="GO:0048598">
    <property type="term" value="P:embryonic morphogenesis"/>
    <property type="evidence" value="ECO:0007669"/>
    <property type="project" value="InterPro"/>
</dbReference>
<feature type="compositionally biased region" description="Basic residues" evidence="1">
    <location>
        <begin position="118"/>
        <end position="127"/>
    </location>
</feature>
<dbReference type="GO" id="GO:0072669">
    <property type="term" value="C:tRNA-splicing ligase complex"/>
    <property type="evidence" value="ECO:0007669"/>
    <property type="project" value="InterPro"/>
</dbReference>
<feature type="region of interest" description="Disordered" evidence="1">
    <location>
        <begin position="85"/>
        <end position="127"/>
    </location>
</feature>
<feature type="region of interest" description="Disordered" evidence="1">
    <location>
        <begin position="46"/>
        <end position="65"/>
    </location>
</feature>
<gene>
    <name evidence="2" type="ORF">CLUMA_CG004381</name>
</gene>
<protein>
    <submittedName>
        <fullName evidence="2">CLUMA_CG004381, isoform A</fullName>
    </submittedName>
</protein>
<dbReference type="InterPro" id="IPR024887">
    <property type="entry name" value="Ashwin"/>
</dbReference>
<dbReference type="Proteomes" id="UP000183832">
    <property type="component" value="Unassembled WGS sequence"/>
</dbReference>
<accession>A0A1J1HRH8</accession>
<name>A0A1J1HRH8_9DIPT</name>
<evidence type="ECO:0000256" key="1">
    <source>
        <dbReference type="SAM" id="MobiDB-lite"/>
    </source>
</evidence>
<dbReference type="AlphaFoldDB" id="A0A1J1HRH8"/>
<evidence type="ECO:0000313" key="3">
    <source>
        <dbReference type="Proteomes" id="UP000183832"/>
    </source>
</evidence>
<dbReference type="OrthoDB" id="425611at2759"/>
<keyword evidence="3" id="KW-1185">Reference proteome</keyword>
<dbReference type="EMBL" id="CVRI01000020">
    <property type="protein sequence ID" value="CRK90680.1"/>
    <property type="molecule type" value="Genomic_DNA"/>
</dbReference>
<dbReference type="Pfam" id="PF15323">
    <property type="entry name" value="Ashwin"/>
    <property type="match status" value="1"/>
</dbReference>
<proteinExistence type="predicted"/>
<feature type="compositionally biased region" description="Basic residues" evidence="1">
    <location>
        <begin position="46"/>
        <end position="56"/>
    </location>
</feature>
<organism evidence="2 3">
    <name type="scientific">Clunio marinus</name>
    <dbReference type="NCBI Taxonomy" id="568069"/>
    <lineage>
        <taxon>Eukaryota</taxon>
        <taxon>Metazoa</taxon>
        <taxon>Ecdysozoa</taxon>
        <taxon>Arthropoda</taxon>
        <taxon>Hexapoda</taxon>
        <taxon>Insecta</taxon>
        <taxon>Pterygota</taxon>
        <taxon>Neoptera</taxon>
        <taxon>Endopterygota</taxon>
        <taxon>Diptera</taxon>
        <taxon>Nematocera</taxon>
        <taxon>Chironomoidea</taxon>
        <taxon>Chironomidae</taxon>
        <taxon>Clunio</taxon>
    </lineage>
</organism>
<evidence type="ECO:0000313" key="2">
    <source>
        <dbReference type="EMBL" id="CRK90680.1"/>
    </source>
</evidence>
<reference evidence="2 3" key="1">
    <citation type="submission" date="2015-04" db="EMBL/GenBank/DDBJ databases">
        <authorList>
            <person name="Syromyatnikov M.Y."/>
            <person name="Popov V.N."/>
        </authorList>
    </citation>
    <scope>NUCLEOTIDE SEQUENCE [LARGE SCALE GENOMIC DNA]</scope>
</reference>